<dbReference type="RefSeq" id="WP_231975847.1">
    <property type="nucleotide sequence ID" value="NZ_LT629751.1"/>
</dbReference>
<evidence type="ECO:0000313" key="2">
    <source>
        <dbReference type="Proteomes" id="UP000243359"/>
    </source>
</evidence>
<protein>
    <submittedName>
        <fullName evidence="1">Uncharacterized protein</fullName>
    </submittedName>
</protein>
<dbReference type="AlphaFoldDB" id="A0A1H1SDR0"/>
<accession>A0A1H1SDR0</accession>
<gene>
    <name evidence="1" type="ORF">SAMN05216221_1869</name>
</gene>
<name>A0A1H1SDR0_9PSED</name>
<dbReference type="EMBL" id="LT629751">
    <property type="protein sequence ID" value="SDS46003.1"/>
    <property type="molecule type" value="Genomic_DNA"/>
</dbReference>
<evidence type="ECO:0000313" key="1">
    <source>
        <dbReference type="EMBL" id="SDS46003.1"/>
    </source>
</evidence>
<keyword evidence="2" id="KW-1185">Reference proteome</keyword>
<proteinExistence type="predicted"/>
<reference evidence="2" key="1">
    <citation type="submission" date="2016-10" db="EMBL/GenBank/DDBJ databases">
        <authorList>
            <person name="Varghese N."/>
            <person name="Submissions S."/>
        </authorList>
    </citation>
    <scope>NUCLEOTIDE SEQUENCE [LARGE SCALE GENOMIC DNA]</scope>
    <source>
        <strain evidence="2">KCTC 32247</strain>
    </source>
</reference>
<organism evidence="1 2">
    <name type="scientific">Pseudomonas oryzae</name>
    <dbReference type="NCBI Taxonomy" id="1392877"/>
    <lineage>
        <taxon>Bacteria</taxon>
        <taxon>Pseudomonadati</taxon>
        <taxon>Pseudomonadota</taxon>
        <taxon>Gammaproteobacteria</taxon>
        <taxon>Pseudomonadales</taxon>
        <taxon>Pseudomonadaceae</taxon>
        <taxon>Pseudomonas</taxon>
    </lineage>
</organism>
<dbReference type="Proteomes" id="UP000243359">
    <property type="component" value="Chromosome I"/>
</dbReference>
<sequence length="88" mass="9528">MAVERPLDLSLPGALDEVFPLPDAALAVPAAGEETPGGLLPPLFKAEEDKQSSFELGGRLITTEHPEEDGEGYWDSVEGAELQLHFRR</sequence>